<feature type="compositionally biased region" description="Low complexity" evidence="1">
    <location>
        <begin position="67"/>
        <end position="77"/>
    </location>
</feature>
<feature type="compositionally biased region" description="Basic and acidic residues" evidence="1">
    <location>
        <begin position="24"/>
        <end position="66"/>
    </location>
</feature>
<dbReference type="GeneID" id="95988466"/>
<gene>
    <name evidence="2" type="ORF">Q8F55_007423</name>
</gene>
<dbReference type="RefSeq" id="XP_069205694.1">
    <property type="nucleotide sequence ID" value="XM_069355853.1"/>
</dbReference>
<dbReference type="EMBL" id="JBBXJM010000006">
    <property type="protein sequence ID" value="KAL1405750.1"/>
    <property type="molecule type" value="Genomic_DNA"/>
</dbReference>
<evidence type="ECO:0000313" key="2">
    <source>
        <dbReference type="EMBL" id="KAL1405750.1"/>
    </source>
</evidence>
<comment type="caution">
    <text evidence="2">The sequence shown here is derived from an EMBL/GenBank/DDBJ whole genome shotgun (WGS) entry which is preliminary data.</text>
</comment>
<reference evidence="2 3" key="1">
    <citation type="submission" date="2023-08" db="EMBL/GenBank/DDBJ databases">
        <title>Annotated Genome Sequence of Vanrija albida AlHP1.</title>
        <authorList>
            <person name="Herzog R."/>
        </authorList>
    </citation>
    <scope>NUCLEOTIDE SEQUENCE [LARGE SCALE GENOMIC DNA]</scope>
    <source>
        <strain evidence="2 3">AlHP1</strain>
    </source>
</reference>
<accession>A0ABR3PTG6</accession>
<organism evidence="2 3">
    <name type="scientific">Vanrija albida</name>
    <dbReference type="NCBI Taxonomy" id="181172"/>
    <lineage>
        <taxon>Eukaryota</taxon>
        <taxon>Fungi</taxon>
        <taxon>Dikarya</taxon>
        <taxon>Basidiomycota</taxon>
        <taxon>Agaricomycotina</taxon>
        <taxon>Tremellomycetes</taxon>
        <taxon>Trichosporonales</taxon>
        <taxon>Trichosporonaceae</taxon>
        <taxon>Vanrija</taxon>
    </lineage>
</organism>
<evidence type="ECO:0000256" key="1">
    <source>
        <dbReference type="SAM" id="MobiDB-lite"/>
    </source>
</evidence>
<protein>
    <submittedName>
        <fullName evidence="2">Uncharacterized protein</fullName>
    </submittedName>
</protein>
<proteinExistence type="predicted"/>
<keyword evidence="3" id="KW-1185">Reference proteome</keyword>
<name>A0ABR3PTG6_9TREE</name>
<sequence length="526" mass="57176">MPPTRSVPTEGVPANPIVATVAKTKGEPKVAETKDEPKVAETKDEVKVADTKDEAKVAETKDHEEPVGITTGDGAVGAGVSASGPSLDNINDTPATGFPFVNINGTPVTGLTLFHNNGTSVTGASLGSTNGTSVTAGPVVPITQQPTTTASHSTVQPAMPNSSYSFTSPFTKDTMNACRTHGLYPTNESIQVQMRNCKYAKFTLEEGPSIVLTIGNSVLFIYNHDDAIPHHPTIPGVPNVPGNFNNTQAIAGLMHKLIANVKVVGVTGRATEWHCDALRRFEFTAPTVHLLSKFVNLGYYEDTSGIQMGKGHCVVHSAAYRTPDEEAWFVSHPQPTATQYTILLGLDSPTLVDNVYRLGGARRLGDRAKKVTIVFYGQCAFHGGMTRPQYEHLVYAMLQVLDHLGTYTVCNSHIRNYTIVGIEHLVKVFTFCAQRLHDIYTTHPNGINGLADFWNTRVPGTAVTESVMWDEVFSESAAAWFMGRLTGLLHKVSANTPAYTTQTLANYQARLSPKMRHDLFRRFNDY</sequence>
<feature type="region of interest" description="Disordered" evidence="1">
    <location>
        <begin position="1"/>
        <end position="77"/>
    </location>
</feature>
<evidence type="ECO:0000313" key="3">
    <source>
        <dbReference type="Proteomes" id="UP001565368"/>
    </source>
</evidence>
<dbReference type="Proteomes" id="UP001565368">
    <property type="component" value="Unassembled WGS sequence"/>
</dbReference>